<dbReference type="InterPro" id="IPR010432">
    <property type="entry name" value="RDD"/>
</dbReference>
<protein>
    <submittedName>
        <fullName evidence="7">Putative membrane protein</fullName>
    </submittedName>
</protein>
<dbReference type="Pfam" id="PF06271">
    <property type="entry name" value="RDD"/>
    <property type="match status" value="1"/>
</dbReference>
<evidence type="ECO:0000256" key="2">
    <source>
        <dbReference type="ARBA" id="ARBA00022692"/>
    </source>
</evidence>
<dbReference type="GO" id="GO:0016020">
    <property type="term" value="C:membrane"/>
    <property type="evidence" value="ECO:0007669"/>
    <property type="project" value="UniProtKB-SubCell"/>
</dbReference>
<evidence type="ECO:0000259" key="6">
    <source>
        <dbReference type="Pfam" id="PF06271"/>
    </source>
</evidence>
<gene>
    <name evidence="7" type="ORF">KALB_2624</name>
</gene>
<dbReference type="eggNOG" id="COG1714">
    <property type="taxonomic scope" value="Bacteria"/>
</dbReference>
<dbReference type="KEGG" id="kal:KALB_2624"/>
<dbReference type="OrthoDB" id="7632473at2"/>
<feature type="domain" description="RDD" evidence="6">
    <location>
        <begin position="14"/>
        <end position="170"/>
    </location>
</feature>
<dbReference type="RefSeq" id="WP_158510743.1">
    <property type="nucleotide sequence ID" value="NZ_CP007155.1"/>
</dbReference>
<evidence type="ECO:0000313" key="7">
    <source>
        <dbReference type="EMBL" id="AHH95992.1"/>
    </source>
</evidence>
<feature type="transmembrane region" description="Helical" evidence="5">
    <location>
        <begin position="106"/>
        <end position="124"/>
    </location>
</feature>
<dbReference type="AlphaFoldDB" id="W5W516"/>
<dbReference type="HOGENOM" id="CLU_119551_0_0_11"/>
<dbReference type="Proteomes" id="UP000019225">
    <property type="component" value="Chromosome"/>
</dbReference>
<sequence>MIHPLRTSVDSRARTEACLMDCLVALTWLLALSGVALGLRSLGLSGLNATQDELTVDAITLVVGLGPVAAYLILCETGQLQASWGKRRVGLRVVRADGSRAGLPRLVLRTVVKLLPWYLAHWGLSRLWLNFVPAQWATTCLAAVYLLVPITIGLALVHPQRRALHDWLAGTKVITAD</sequence>
<proteinExistence type="predicted"/>
<evidence type="ECO:0000256" key="5">
    <source>
        <dbReference type="SAM" id="Phobius"/>
    </source>
</evidence>
<accession>W5W516</accession>
<feature type="transmembrane region" description="Helical" evidence="5">
    <location>
        <begin position="54"/>
        <end position="74"/>
    </location>
</feature>
<name>W5W516_9PSEU</name>
<evidence type="ECO:0000313" key="8">
    <source>
        <dbReference type="Proteomes" id="UP000019225"/>
    </source>
</evidence>
<evidence type="ECO:0000256" key="1">
    <source>
        <dbReference type="ARBA" id="ARBA00004141"/>
    </source>
</evidence>
<evidence type="ECO:0000256" key="3">
    <source>
        <dbReference type="ARBA" id="ARBA00022989"/>
    </source>
</evidence>
<feature type="transmembrane region" description="Helical" evidence="5">
    <location>
        <begin position="136"/>
        <end position="157"/>
    </location>
</feature>
<evidence type="ECO:0000256" key="4">
    <source>
        <dbReference type="ARBA" id="ARBA00023136"/>
    </source>
</evidence>
<reference evidence="7 8" key="1">
    <citation type="journal article" date="2014" name="BMC Genomics">
        <title>Complete genome sequence of producer of the glycopeptide antibiotic Aculeximycin Kutzneria albida DSM 43870T, a representative of minor genus of Pseudonocardiaceae.</title>
        <authorList>
            <person name="Rebets Y."/>
            <person name="Tokovenko B."/>
            <person name="Lushchyk I."/>
            <person name="Ruckert C."/>
            <person name="Zaburannyi N."/>
            <person name="Bechthold A."/>
            <person name="Kalinowski J."/>
            <person name="Luzhetskyy A."/>
        </authorList>
    </citation>
    <scope>NUCLEOTIDE SEQUENCE [LARGE SCALE GENOMIC DNA]</scope>
    <source>
        <strain evidence="7">DSM 43870</strain>
    </source>
</reference>
<keyword evidence="3 5" id="KW-1133">Transmembrane helix</keyword>
<dbReference type="EMBL" id="CP007155">
    <property type="protein sequence ID" value="AHH95992.1"/>
    <property type="molecule type" value="Genomic_DNA"/>
</dbReference>
<keyword evidence="2 5" id="KW-0812">Transmembrane</keyword>
<comment type="subcellular location">
    <subcellularLocation>
        <location evidence="1">Membrane</location>
        <topology evidence="1">Multi-pass membrane protein</topology>
    </subcellularLocation>
</comment>
<keyword evidence="8" id="KW-1185">Reference proteome</keyword>
<organism evidence="7 8">
    <name type="scientific">Kutzneria albida DSM 43870</name>
    <dbReference type="NCBI Taxonomy" id="1449976"/>
    <lineage>
        <taxon>Bacteria</taxon>
        <taxon>Bacillati</taxon>
        <taxon>Actinomycetota</taxon>
        <taxon>Actinomycetes</taxon>
        <taxon>Pseudonocardiales</taxon>
        <taxon>Pseudonocardiaceae</taxon>
        <taxon>Kutzneria</taxon>
    </lineage>
</organism>
<keyword evidence="4 5" id="KW-0472">Membrane</keyword>